<dbReference type="EMBL" id="PDUG01000006">
    <property type="protein sequence ID" value="PIC20366.1"/>
    <property type="molecule type" value="Genomic_DNA"/>
</dbReference>
<dbReference type="OrthoDB" id="10645944at2759"/>
<organism evidence="1 2">
    <name type="scientific">Caenorhabditis nigoni</name>
    <dbReference type="NCBI Taxonomy" id="1611254"/>
    <lineage>
        <taxon>Eukaryota</taxon>
        <taxon>Metazoa</taxon>
        <taxon>Ecdysozoa</taxon>
        <taxon>Nematoda</taxon>
        <taxon>Chromadorea</taxon>
        <taxon>Rhabditida</taxon>
        <taxon>Rhabditina</taxon>
        <taxon>Rhabditomorpha</taxon>
        <taxon>Rhabditoidea</taxon>
        <taxon>Rhabditidae</taxon>
        <taxon>Peloderinae</taxon>
        <taxon>Caenorhabditis</taxon>
    </lineage>
</organism>
<gene>
    <name evidence="1" type="primary">Cnig_chr_X.g25592</name>
    <name evidence="1" type="ORF">B9Z55_025592</name>
</gene>
<name>A0A2G5SZT8_9PELO</name>
<dbReference type="Pfam" id="PF12078">
    <property type="entry name" value="DUF3557"/>
    <property type="match status" value="1"/>
</dbReference>
<comment type="caution">
    <text evidence="1">The sequence shown here is derived from an EMBL/GenBank/DDBJ whole genome shotgun (WGS) entry which is preliminary data.</text>
</comment>
<sequence>MKADERLFLSARCPKISKMDRGIPLRVDRIRFQENSVAINYIEYEIGKDETLNLPTLILFNYISHASFRKTFSKNYGVEEAARKVVEYLLGGRSNIRVQELSIWPNGYKNMQNMFGLFSNMKVSFFDYWDNGLHEFHPLVESPSPQFRFKAYHPTDLENAHVRTAKKLVITRYGYNEPDIWLETHKNLPNQEVIVDRIVDGLHDNNILELIEHWKETRRAVGSSFSICKGMEDTMEVFLENVKERFKGSLIKSEKAQSIFSKIKSVSIKIDSKSKIVVYGNTHIEWARDSKVLIKVMAVESSERVSFLILEHFYNRRDYISL</sequence>
<evidence type="ECO:0000313" key="2">
    <source>
        <dbReference type="Proteomes" id="UP000230233"/>
    </source>
</evidence>
<accession>A0A2G5SZT8</accession>
<reference evidence="2" key="1">
    <citation type="submission" date="2017-10" db="EMBL/GenBank/DDBJ databases">
        <title>Rapid genome shrinkage in a self-fertile nematode reveals novel sperm competition proteins.</title>
        <authorList>
            <person name="Yin D."/>
            <person name="Schwarz E.M."/>
            <person name="Thomas C.G."/>
            <person name="Felde R.L."/>
            <person name="Korf I.F."/>
            <person name="Cutter A.D."/>
            <person name="Schartner C.M."/>
            <person name="Ralston E.J."/>
            <person name="Meyer B.J."/>
            <person name="Haag E.S."/>
        </authorList>
    </citation>
    <scope>NUCLEOTIDE SEQUENCE [LARGE SCALE GENOMIC DNA]</scope>
    <source>
        <strain evidence="2">JU1422</strain>
    </source>
</reference>
<dbReference type="InterPro" id="IPR021942">
    <property type="entry name" value="DUF3557"/>
</dbReference>
<evidence type="ECO:0000313" key="1">
    <source>
        <dbReference type="EMBL" id="PIC20366.1"/>
    </source>
</evidence>
<dbReference type="PANTHER" id="PTHR31379:SF1">
    <property type="entry name" value="F-BOX C PROTEIN-RELATED"/>
    <property type="match status" value="1"/>
</dbReference>
<keyword evidence="2" id="KW-1185">Reference proteome</keyword>
<proteinExistence type="predicted"/>
<protein>
    <recommendedName>
        <fullName evidence="3">F-box associated domain-containing protein</fullName>
    </recommendedName>
</protein>
<dbReference type="Proteomes" id="UP000230233">
    <property type="component" value="Chromosome X"/>
</dbReference>
<evidence type="ECO:0008006" key="3">
    <source>
        <dbReference type="Google" id="ProtNLM"/>
    </source>
</evidence>
<dbReference type="AlphaFoldDB" id="A0A2G5SZT8"/>
<dbReference type="PANTHER" id="PTHR31379">
    <property type="entry name" value="F-BOX C PROTEIN-RELATED-RELATED"/>
    <property type="match status" value="1"/>
</dbReference>